<dbReference type="PANTHER" id="PTHR31209:SF0">
    <property type="entry name" value="METALLOENZYME DOMAIN-CONTAINING PROTEIN"/>
    <property type="match status" value="1"/>
</dbReference>
<dbReference type="Pfam" id="PF10143">
    <property type="entry name" value="PhosphMutase"/>
    <property type="match status" value="1"/>
</dbReference>
<feature type="non-terminal residue" evidence="1">
    <location>
        <position position="144"/>
    </location>
</feature>
<dbReference type="InterPro" id="IPR017850">
    <property type="entry name" value="Alkaline_phosphatase_core_sf"/>
</dbReference>
<accession>A0A0F9KJ92</accession>
<dbReference type="SUPFAM" id="SSF53649">
    <property type="entry name" value="Alkaline phosphatase-like"/>
    <property type="match status" value="1"/>
</dbReference>
<reference evidence="1" key="1">
    <citation type="journal article" date="2015" name="Nature">
        <title>Complex archaea that bridge the gap between prokaryotes and eukaryotes.</title>
        <authorList>
            <person name="Spang A."/>
            <person name="Saw J.H."/>
            <person name="Jorgensen S.L."/>
            <person name="Zaremba-Niedzwiedzka K."/>
            <person name="Martijn J."/>
            <person name="Lind A.E."/>
            <person name="van Eijk R."/>
            <person name="Schleper C."/>
            <person name="Guy L."/>
            <person name="Ettema T.J."/>
        </authorList>
    </citation>
    <scope>NUCLEOTIDE SEQUENCE</scope>
</reference>
<gene>
    <name evidence="1" type="ORF">LCGC14_1397010</name>
</gene>
<organism evidence="1">
    <name type="scientific">marine sediment metagenome</name>
    <dbReference type="NCBI Taxonomy" id="412755"/>
    <lineage>
        <taxon>unclassified sequences</taxon>
        <taxon>metagenomes</taxon>
        <taxon>ecological metagenomes</taxon>
    </lineage>
</organism>
<name>A0A0F9KJ92_9ZZZZ</name>
<comment type="caution">
    <text evidence="1">The sequence shown here is derived from an EMBL/GenBank/DDBJ whole genome shotgun (WGS) entry which is preliminary data.</text>
</comment>
<dbReference type="EMBL" id="LAZR01009084">
    <property type="protein sequence ID" value="KKM74766.1"/>
    <property type="molecule type" value="Genomic_DNA"/>
</dbReference>
<sequence length="144" mass="15297">MDWEKIVREISTKTASKIILLVLDGLGGLPIQGKTELEAAHTPNLDSLAAKSVCGLADPVFMGITPGSGPAHLSLFGYNPLKHLLGRGILEALGSGVEVAKNDLVARGNFATLRDNLIIDRRAGRIPTSANEKLCQRLNSSLKS</sequence>
<dbReference type="GO" id="GO:0006096">
    <property type="term" value="P:glycolytic process"/>
    <property type="evidence" value="ECO:0007669"/>
    <property type="project" value="UniProtKB-KW"/>
</dbReference>
<dbReference type="AlphaFoldDB" id="A0A0F9KJ92"/>
<evidence type="ECO:0000313" key="1">
    <source>
        <dbReference type="EMBL" id="KKM74766.1"/>
    </source>
</evidence>
<dbReference type="GO" id="GO:0004619">
    <property type="term" value="F:phosphoglycerate mutase activity"/>
    <property type="evidence" value="ECO:0007669"/>
    <property type="project" value="UniProtKB-EC"/>
</dbReference>
<dbReference type="Gene3D" id="3.40.720.10">
    <property type="entry name" value="Alkaline Phosphatase, subunit A"/>
    <property type="match status" value="1"/>
</dbReference>
<dbReference type="PANTHER" id="PTHR31209">
    <property type="entry name" value="COFACTOR-INDEPENDENT PHOSPHOGLYCERATE MUTASE"/>
    <property type="match status" value="1"/>
</dbReference>
<dbReference type="InterPro" id="IPR004456">
    <property type="entry name" value="Pglycerate_mutase_ApgM"/>
</dbReference>
<dbReference type="GO" id="GO:0046872">
    <property type="term" value="F:metal ion binding"/>
    <property type="evidence" value="ECO:0007669"/>
    <property type="project" value="InterPro"/>
</dbReference>
<protein>
    <submittedName>
        <fullName evidence="1">Uncharacterized protein</fullName>
    </submittedName>
</protein>
<proteinExistence type="predicted"/>